<dbReference type="KEGG" id="paqt:E8L99_13845"/>
<name>A0A4D7QRN9_9HYPH</name>
<keyword evidence="3" id="KW-0732">Signal</keyword>
<organism evidence="5 6">
    <name type="scientific">Phreatobacter aquaticus</name>
    <dbReference type="NCBI Taxonomy" id="2570229"/>
    <lineage>
        <taxon>Bacteria</taxon>
        <taxon>Pseudomonadati</taxon>
        <taxon>Pseudomonadota</taxon>
        <taxon>Alphaproteobacteria</taxon>
        <taxon>Hyphomicrobiales</taxon>
        <taxon>Phreatobacteraceae</taxon>
        <taxon>Phreatobacter</taxon>
    </lineage>
</organism>
<keyword evidence="6" id="KW-1185">Reference proteome</keyword>
<sequence>MQIGIKTCLLGGVALVLLGALAQPREAQAQMDLTPPGVASQPAARPAPARRAAPRPTQAETGAPRTAPLPLPPPEDRPAAVATEEEPAPPRLASVPPAAPAVTEPPLAPPSRIDDAFQAAGAARPAEAPPLPAAPVVTQPPTQPAPAEAPFAEAPTRRVEGRVFSEHQFPTGRAAHFATLRRQAEASRVPIDLADAVATIESAYNPQAVGNADEIGVMQLRPSIAKQIGFEGSVQDLFEPETNIRLGVTYLAGAWERAGGNVCEALMKYRTGWDEAQMSALSFEYCRRAAVYLNAIGSPLARGIVLPTRTAPAVAGTPVEGPSAGRNTGRFNWSDHDSRLKRIDQQFGGQNFGIIARERQSP</sequence>
<feature type="domain" description="Transglycosylase SLT" evidence="4">
    <location>
        <begin position="182"/>
        <end position="272"/>
    </location>
</feature>
<feature type="compositionally biased region" description="Low complexity" evidence="2">
    <location>
        <begin position="91"/>
        <end position="105"/>
    </location>
</feature>
<gene>
    <name evidence="5" type="ORF">E8L99_13845</name>
</gene>
<dbReference type="InterPro" id="IPR008258">
    <property type="entry name" value="Transglycosylase_SLT_dom_1"/>
</dbReference>
<feature type="compositionally biased region" description="Low complexity" evidence="2">
    <location>
        <begin position="116"/>
        <end position="126"/>
    </location>
</feature>
<proteinExistence type="inferred from homology"/>
<evidence type="ECO:0000313" key="5">
    <source>
        <dbReference type="EMBL" id="QCK86762.1"/>
    </source>
</evidence>
<comment type="similarity">
    <text evidence="1">Belongs to the virb1 family.</text>
</comment>
<dbReference type="InterPro" id="IPR023346">
    <property type="entry name" value="Lysozyme-like_dom_sf"/>
</dbReference>
<feature type="compositionally biased region" description="Low complexity" evidence="2">
    <location>
        <begin position="42"/>
        <end position="56"/>
    </location>
</feature>
<evidence type="ECO:0000313" key="6">
    <source>
        <dbReference type="Proteomes" id="UP000298588"/>
    </source>
</evidence>
<feature type="compositionally biased region" description="Low complexity" evidence="2">
    <location>
        <begin position="134"/>
        <end position="154"/>
    </location>
</feature>
<feature type="chain" id="PRO_5020820864" description="Transglycosylase SLT domain-containing protein" evidence="3">
    <location>
        <begin position="23"/>
        <end position="362"/>
    </location>
</feature>
<dbReference type="RefSeq" id="WP_137100093.1">
    <property type="nucleotide sequence ID" value="NZ_CP039865.1"/>
</dbReference>
<protein>
    <recommendedName>
        <fullName evidence="4">Transglycosylase SLT domain-containing protein</fullName>
    </recommendedName>
</protein>
<reference evidence="5 6" key="1">
    <citation type="submission" date="2019-04" db="EMBL/GenBank/DDBJ databases">
        <title>Phreatobacter aquaticus sp. nov.</title>
        <authorList>
            <person name="Choi A."/>
            <person name="Baek K."/>
        </authorList>
    </citation>
    <scope>NUCLEOTIDE SEQUENCE [LARGE SCALE GENOMIC DNA]</scope>
    <source>
        <strain evidence="5 6">NMCR1094</strain>
    </source>
</reference>
<dbReference type="Proteomes" id="UP000298588">
    <property type="component" value="Chromosome"/>
</dbReference>
<dbReference type="OrthoDB" id="9788661at2"/>
<evidence type="ECO:0000259" key="4">
    <source>
        <dbReference type="Pfam" id="PF01464"/>
    </source>
</evidence>
<evidence type="ECO:0000256" key="1">
    <source>
        <dbReference type="ARBA" id="ARBA00009387"/>
    </source>
</evidence>
<dbReference type="Pfam" id="PF01464">
    <property type="entry name" value="SLT"/>
    <property type="match status" value="1"/>
</dbReference>
<dbReference type="AlphaFoldDB" id="A0A4D7QRN9"/>
<feature type="signal peptide" evidence="3">
    <location>
        <begin position="1"/>
        <end position="22"/>
    </location>
</feature>
<evidence type="ECO:0000256" key="2">
    <source>
        <dbReference type="SAM" id="MobiDB-lite"/>
    </source>
</evidence>
<dbReference type="SUPFAM" id="SSF53955">
    <property type="entry name" value="Lysozyme-like"/>
    <property type="match status" value="1"/>
</dbReference>
<evidence type="ECO:0000256" key="3">
    <source>
        <dbReference type="SAM" id="SignalP"/>
    </source>
</evidence>
<feature type="region of interest" description="Disordered" evidence="2">
    <location>
        <begin position="33"/>
        <end position="155"/>
    </location>
</feature>
<dbReference type="EMBL" id="CP039865">
    <property type="protein sequence ID" value="QCK86762.1"/>
    <property type="molecule type" value="Genomic_DNA"/>
</dbReference>
<accession>A0A4D7QRN9</accession>
<dbReference type="Gene3D" id="1.10.530.10">
    <property type="match status" value="1"/>
</dbReference>